<evidence type="ECO:0000313" key="16">
    <source>
        <dbReference type="Proteomes" id="UP000386847"/>
    </source>
</evidence>
<keyword evidence="8" id="KW-0227">DNA damage</keyword>
<dbReference type="Gene3D" id="1.10.1670.10">
    <property type="entry name" value="Helix-hairpin-Helix base-excision DNA repair enzymes (C-terminal)"/>
    <property type="match status" value="1"/>
</dbReference>
<dbReference type="PROSITE" id="PS01155">
    <property type="entry name" value="ENDONUCLEASE_III_2"/>
    <property type="match status" value="1"/>
</dbReference>
<dbReference type="InterPro" id="IPR023170">
    <property type="entry name" value="HhH_base_excis_C"/>
</dbReference>
<dbReference type="PANTHER" id="PTHR42944:SF1">
    <property type="entry name" value="ADENINE DNA GLYCOSYLASE"/>
    <property type="match status" value="1"/>
</dbReference>
<dbReference type="GO" id="GO:0006284">
    <property type="term" value="P:base-excision repair"/>
    <property type="evidence" value="ECO:0007669"/>
    <property type="project" value="InterPro"/>
</dbReference>
<dbReference type="SUPFAM" id="SSF48150">
    <property type="entry name" value="DNA-glycosylase"/>
    <property type="match status" value="1"/>
</dbReference>
<reference evidence="15 16" key="1">
    <citation type="submission" date="2019-10" db="EMBL/GenBank/DDBJ databases">
        <title>Genomic analysis of Raineyella sp. CBA3103.</title>
        <authorList>
            <person name="Roh S.W."/>
        </authorList>
    </citation>
    <scope>NUCLEOTIDE SEQUENCE [LARGE SCALE GENOMIC DNA]</scope>
    <source>
        <strain evidence="15 16">CBA3103</strain>
    </source>
</reference>
<dbReference type="Pfam" id="PF00633">
    <property type="entry name" value="HHH"/>
    <property type="match status" value="1"/>
</dbReference>
<keyword evidence="7" id="KW-0479">Metal-binding</keyword>
<dbReference type="GO" id="GO:0032357">
    <property type="term" value="F:oxidized purine DNA binding"/>
    <property type="evidence" value="ECO:0007669"/>
    <property type="project" value="TreeGrafter"/>
</dbReference>
<evidence type="ECO:0000256" key="12">
    <source>
        <dbReference type="ARBA" id="ARBA00023204"/>
    </source>
</evidence>
<dbReference type="Pfam" id="PF10576">
    <property type="entry name" value="EndIII_4Fe-2S"/>
    <property type="match status" value="1"/>
</dbReference>
<evidence type="ECO:0000256" key="6">
    <source>
        <dbReference type="ARBA" id="ARBA00022485"/>
    </source>
</evidence>
<dbReference type="EC" id="3.2.2.31" evidence="4"/>
<evidence type="ECO:0000256" key="7">
    <source>
        <dbReference type="ARBA" id="ARBA00022723"/>
    </source>
</evidence>
<keyword evidence="16" id="KW-1185">Reference proteome</keyword>
<evidence type="ECO:0000256" key="1">
    <source>
        <dbReference type="ARBA" id="ARBA00000843"/>
    </source>
</evidence>
<keyword evidence="6" id="KW-0004">4Fe-4S</keyword>
<keyword evidence="12" id="KW-0234">DNA repair</keyword>
<dbReference type="AlphaFoldDB" id="A0A5Q2FAW5"/>
<evidence type="ECO:0000256" key="3">
    <source>
        <dbReference type="ARBA" id="ARBA00008343"/>
    </source>
</evidence>
<organism evidence="15 16">
    <name type="scientific">Raineyella fluvialis</name>
    <dbReference type="NCBI Taxonomy" id="2662261"/>
    <lineage>
        <taxon>Bacteria</taxon>
        <taxon>Bacillati</taxon>
        <taxon>Actinomycetota</taxon>
        <taxon>Actinomycetes</taxon>
        <taxon>Propionibacteriales</taxon>
        <taxon>Propionibacteriaceae</taxon>
        <taxon>Raineyella</taxon>
    </lineage>
</organism>
<dbReference type="InterPro" id="IPR004036">
    <property type="entry name" value="Endonuclease-III-like_CS2"/>
</dbReference>
<evidence type="ECO:0000256" key="13">
    <source>
        <dbReference type="ARBA" id="ARBA00023295"/>
    </source>
</evidence>
<evidence type="ECO:0000256" key="2">
    <source>
        <dbReference type="ARBA" id="ARBA00001966"/>
    </source>
</evidence>
<dbReference type="GO" id="GO:0000701">
    <property type="term" value="F:purine-specific mismatch base pair DNA N-glycosylase activity"/>
    <property type="evidence" value="ECO:0007669"/>
    <property type="project" value="UniProtKB-EC"/>
</dbReference>
<comment type="similarity">
    <text evidence="3">Belongs to the Nth/MutY family.</text>
</comment>
<dbReference type="InterPro" id="IPR003265">
    <property type="entry name" value="HhH-GPD_domain"/>
</dbReference>
<dbReference type="FunFam" id="1.10.340.30:FF:000003">
    <property type="entry name" value="A/G-specific adenine glycosylase"/>
    <property type="match status" value="1"/>
</dbReference>
<evidence type="ECO:0000313" key="15">
    <source>
        <dbReference type="EMBL" id="QGF23939.1"/>
    </source>
</evidence>
<dbReference type="InterPro" id="IPR004035">
    <property type="entry name" value="Endouclease-III_FeS-bd_BS"/>
</dbReference>
<dbReference type="InterPro" id="IPR003651">
    <property type="entry name" value="Endonuclease3_FeS-loop_motif"/>
</dbReference>
<gene>
    <name evidence="15" type="ORF">Rai3103_09905</name>
</gene>
<sequence>MGPPYGSRSPRPRRRALTYARWVSRSPLPPADPAVVVTRVLAWYAENARDLPWRRPDCSPWGVMVSEFMLQQTPVARVLDPWRAWMGRWPQPAALAAEPSGEAIRMWGRLGYPRRALRLHAAARAIVESHAGAVPHTETALRALPGVGEYTAAAVAAFAYGQRTVVVDTNVRRLLARLVDGTPQAPPHPRAAERSLAAAHVPEDPQRAADWAVASMELGALVCTARSPRCEACPLADLCGWRHAGHPEGTYVSRTQTYEGTDRQCRGALLALLRDVPGPVATDQLQREWPDHRARDPDQFARALAGLARDGLIAPVGGGHWTLPTA</sequence>
<keyword evidence="10" id="KW-0408">Iron</keyword>
<dbReference type="CDD" id="cd00056">
    <property type="entry name" value="ENDO3c"/>
    <property type="match status" value="1"/>
</dbReference>
<proteinExistence type="inferred from homology"/>
<evidence type="ECO:0000256" key="4">
    <source>
        <dbReference type="ARBA" id="ARBA00012045"/>
    </source>
</evidence>
<dbReference type="PANTHER" id="PTHR42944">
    <property type="entry name" value="ADENINE DNA GLYCOSYLASE"/>
    <property type="match status" value="1"/>
</dbReference>
<dbReference type="Pfam" id="PF00730">
    <property type="entry name" value="HhH-GPD"/>
    <property type="match status" value="1"/>
</dbReference>
<dbReference type="SMART" id="SM00525">
    <property type="entry name" value="FES"/>
    <property type="match status" value="1"/>
</dbReference>
<dbReference type="GO" id="GO:0034039">
    <property type="term" value="F:8-oxo-7,8-dihydroguanine DNA N-glycosylase activity"/>
    <property type="evidence" value="ECO:0007669"/>
    <property type="project" value="TreeGrafter"/>
</dbReference>
<dbReference type="GO" id="GO:0035485">
    <property type="term" value="F:adenine/guanine mispair binding"/>
    <property type="evidence" value="ECO:0007669"/>
    <property type="project" value="TreeGrafter"/>
</dbReference>
<accession>A0A5Q2FAW5</accession>
<dbReference type="Gene3D" id="1.10.340.30">
    <property type="entry name" value="Hypothetical protein, domain 2"/>
    <property type="match status" value="1"/>
</dbReference>
<dbReference type="GO" id="GO:0046872">
    <property type="term" value="F:metal ion binding"/>
    <property type="evidence" value="ECO:0007669"/>
    <property type="project" value="UniProtKB-KW"/>
</dbReference>
<evidence type="ECO:0000259" key="14">
    <source>
        <dbReference type="SMART" id="SM00478"/>
    </source>
</evidence>
<feature type="domain" description="HhH-GPD" evidence="14">
    <location>
        <begin position="69"/>
        <end position="221"/>
    </location>
</feature>
<evidence type="ECO:0000256" key="5">
    <source>
        <dbReference type="ARBA" id="ARBA00022023"/>
    </source>
</evidence>
<dbReference type="EMBL" id="CP045725">
    <property type="protein sequence ID" value="QGF23939.1"/>
    <property type="molecule type" value="Genomic_DNA"/>
</dbReference>
<keyword evidence="13" id="KW-0326">Glycosidase</keyword>
<dbReference type="InterPro" id="IPR000445">
    <property type="entry name" value="HhH_motif"/>
</dbReference>
<dbReference type="InterPro" id="IPR044298">
    <property type="entry name" value="MIG/MutY"/>
</dbReference>
<evidence type="ECO:0000256" key="11">
    <source>
        <dbReference type="ARBA" id="ARBA00023014"/>
    </source>
</evidence>
<comment type="cofactor">
    <cofactor evidence="2">
        <name>[4Fe-4S] cluster</name>
        <dbReference type="ChEBI" id="CHEBI:49883"/>
    </cofactor>
</comment>
<evidence type="ECO:0000256" key="9">
    <source>
        <dbReference type="ARBA" id="ARBA00022801"/>
    </source>
</evidence>
<evidence type="ECO:0000256" key="8">
    <source>
        <dbReference type="ARBA" id="ARBA00022763"/>
    </source>
</evidence>
<dbReference type="SMART" id="SM00478">
    <property type="entry name" value="ENDO3c"/>
    <property type="match status" value="1"/>
</dbReference>
<keyword evidence="11" id="KW-0411">Iron-sulfur</keyword>
<dbReference type="InterPro" id="IPR011257">
    <property type="entry name" value="DNA_glycosylase"/>
</dbReference>
<evidence type="ECO:0000256" key="10">
    <source>
        <dbReference type="ARBA" id="ARBA00023004"/>
    </source>
</evidence>
<dbReference type="GO" id="GO:0006298">
    <property type="term" value="P:mismatch repair"/>
    <property type="evidence" value="ECO:0007669"/>
    <property type="project" value="TreeGrafter"/>
</dbReference>
<comment type="catalytic activity">
    <reaction evidence="1">
        <text>Hydrolyzes free adenine bases from 7,8-dihydro-8-oxoguanine:adenine mismatched double-stranded DNA, leaving an apurinic site.</text>
        <dbReference type="EC" id="3.2.2.31"/>
    </reaction>
</comment>
<dbReference type="PROSITE" id="PS00764">
    <property type="entry name" value="ENDONUCLEASE_III_1"/>
    <property type="match status" value="1"/>
</dbReference>
<dbReference type="KEGG" id="rain:Rai3103_09905"/>
<name>A0A5Q2FAW5_9ACTN</name>
<dbReference type="GO" id="GO:0051539">
    <property type="term" value="F:4 iron, 4 sulfur cluster binding"/>
    <property type="evidence" value="ECO:0007669"/>
    <property type="project" value="UniProtKB-KW"/>
</dbReference>
<protein>
    <recommendedName>
        <fullName evidence="5">Adenine DNA glycosylase</fullName>
        <ecNumber evidence="4">3.2.2.31</ecNumber>
    </recommendedName>
</protein>
<dbReference type="Proteomes" id="UP000386847">
    <property type="component" value="Chromosome"/>
</dbReference>
<keyword evidence="9" id="KW-0378">Hydrolase</keyword>